<reference evidence="2" key="1">
    <citation type="journal article" date="2023" name="Front. Plant Sci.">
        <title>Chromosomal-level genome assembly of Melastoma candidum provides insights into trichome evolution.</title>
        <authorList>
            <person name="Zhong Y."/>
            <person name="Wu W."/>
            <person name="Sun C."/>
            <person name="Zou P."/>
            <person name="Liu Y."/>
            <person name="Dai S."/>
            <person name="Zhou R."/>
        </authorList>
    </citation>
    <scope>NUCLEOTIDE SEQUENCE [LARGE SCALE GENOMIC DNA]</scope>
</reference>
<proteinExistence type="predicted"/>
<name>A0ACB9N2F2_9MYRT</name>
<organism evidence="1 2">
    <name type="scientific">Melastoma candidum</name>
    <dbReference type="NCBI Taxonomy" id="119954"/>
    <lineage>
        <taxon>Eukaryota</taxon>
        <taxon>Viridiplantae</taxon>
        <taxon>Streptophyta</taxon>
        <taxon>Embryophyta</taxon>
        <taxon>Tracheophyta</taxon>
        <taxon>Spermatophyta</taxon>
        <taxon>Magnoliopsida</taxon>
        <taxon>eudicotyledons</taxon>
        <taxon>Gunneridae</taxon>
        <taxon>Pentapetalae</taxon>
        <taxon>rosids</taxon>
        <taxon>malvids</taxon>
        <taxon>Myrtales</taxon>
        <taxon>Melastomataceae</taxon>
        <taxon>Melastomatoideae</taxon>
        <taxon>Melastomateae</taxon>
        <taxon>Melastoma</taxon>
    </lineage>
</organism>
<accession>A0ACB9N2F2</accession>
<protein>
    <submittedName>
        <fullName evidence="1">Uncharacterized protein</fullName>
    </submittedName>
</protein>
<comment type="caution">
    <text evidence="1">The sequence shown here is derived from an EMBL/GenBank/DDBJ whole genome shotgun (WGS) entry which is preliminary data.</text>
</comment>
<keyword evidence="2" id="KW-1185">Reference proteome</keyword>
<sequence length="171" mass="18641">MACLDTYANERNKSQFSSPPIGPRISFSSDFPVSDQDPRVGGGGGYREAPVSSDFEFSVADFSTASADELFFKGRLLPLKEAPTRSAAVATLRDELMADAAEEEAEFVSRPLFPPMRWRGFLGMKKASVGKSFRLVSPEGNSACIIPQVKDERMDLENGTEPDCMDTDTGL</sequence>
<evidence type="ECO:0000313" key="1">
    <source>
        <dbReference type="EMBL" id="KAI4330622.1"/>
    </source>
</evidence>
<gene>
    <name evidence="1" type="ORF">MLD38_028895</name>
</gene>
<dbReference type="Proteomes" id="UP001057402">
    <property type="component" value="Chromosome 8"/>
</dbReference>
<evidence type="ECO:0000313" key="2">
    <source>
        <dbReference type="Proteomes" id="UP001057402"/>
    </source>
</evidence>
<dbReference type="EMBL" id="CM042887">
    <property type="protein sequence ID" value="KAI4330622.1"/>
    <property type="molecule type" value="Genomic_DNA"/>
</dbReference>